<evidence type="ECO:0000256" key="2">
    <source>
        <dbReference type="ARBA" id="ARBA00012438"/>
    </source>
</evidence>
<comment type="catalytic activity">
    <reaction evidence="1">
        <text>ATP + protein L-histidine = ADP + protein N-phospho-L-histidine.</text>
        <dbReference type="EC" id="2.7.13.3"/>
    </reaction>
</comment>
<dbReference type="InterPro" id="IPR001789">
    <property type="entry name" value="Sig_transdc_resp-reg_receiver"/>
</dbReference>
<dbReference type="InterPro" id="IPR005467">
    <property type="entry name" value="His_kinase_dom"/>
</dbReference>
<keyword evidence="4" id="KW-0808">Transferase</keyword>
<keyword evidence="12" id="KW-1185">Reference proteome</keyword>
<reference evidence="11 12" key="1">
    <citation type="submission" date="2014-04" db="EMBL/GenBank/DDBJ databases">
        <title>Draft genome sequence of Photobacterium halotolerans S2753: a solonamide, ngercheumicin and holomycin producer.</title>
        <authorList>
            <person name="Machado H.R."/>
            <person name="Gram L."/>
        </authorList>
    </citation>
    <scope>NUCLEOTIDE SEQUENCE [LARGE SCALE GENOMIC DNA]</scope>
    <source>
        <strain evidence="11 12">S2753</strain>
    </source>
</reference>
<evidence type="ECO:0000256" key="1">
    <source>
        <dbReference type="ARBA" id="ARBA00000085"/>
    </source>
</evidence>
<dbReference type="InterPro" id="IPR036890">
    <property type="entry name" value="HATPase_C_sf"/>
</dbReference>
<feature type="domain" description="Histidine kinase" evidence="9">
    <location>
        <begin position="153"/>
        <end position="372"/>
    </location>
</feature>
<keyword evidence="8" id="KW-0472">Membrane</keyword>
<sequence length="531" mass="58930">MQALDSELHSLVSATLNIEDRFPDIVWPKGQIQPHVSKYENTAKEHMLLLNELLKAKNQPLDRASIEPLQRAILSEDMDEAIEHIHEELMSEIFKANNAMVTSLLFATCTMFLVIVLYLYRYIDALRETQIALKTAVKTAQEATAAKSMFLATMSHELRTPMNGVIGMAQIIASEMEDESQKPNLNILLESSEHLMSILNEILDFSKLEQNKLELLEDPFSVIQLLSPVASSFYPLATEKGIVLQFHTQNISENTVLLGDKARIRQIVYNLISNAVKFTPKGRIDISINYEQSKETLTITVTDTGIGIPPSKLDSIFHSFEQADATINQNFGGTGLGLSIVKHLCKAMGGDVTVESEVGVGSTFKATIKTPIGTASTTNPNASQLSKFNLSDLSLLLVEDNRVNQLVGKRLCEKLGCRVSVADNGRIAIDMLTKKDYDAILMDNRMPEMNGIEATRIIRQTMNYRGLILACTADATTDTSSEFLAAGADSTISKPLRLEKLEIALMHHFQRHETRKDVESVNVEGEINLHP</sequence>
<dbReference type="Pfam" id="PF02518">
    <property type="entry name" value="HATPase_c"/>
    <property type="match status" value="1"/>
</dbReference>
<dbReference type="GO" id="GO:0000155">
    <property type="term" value="F:phosphorelay sensor kinase activity"/>
    <property type="evidence" value="ECO:0007669"/>
    <property type="project" value="InterPro"/>
</dbReference>
<dbReference type="InterPro" id="IPR036097">
    <property type="entry name" value="HisK_dim/P_sf"/>
</dbReference>
<evidence type="ECO:0000259" key="10">
    <source>
        <dbReference type="PROSITE" id="PS50110"/>
    </source>
</evidence>
<evidence type="ECO:0000256" key="7">
    <source>
        <dbReference type="PROSITE-ProRule" id="PRU00169"/>
    </source>
</evidence>
<evidence type="ECO:0000256" key="3">
    <source>
        <dbReference type="ARBA" id="ARBA00022553"/>
    </source>
</evidence>
<evidence type="ECO:0000313" key="11">
    <source>
        <dbReference type="EMBL" id="KDM91336.1"/>
    </source>
</evidence>
<dbReference type="Gene3D" id="1.10.287.130">
    <property type="match status" value="1"/>
</dbReference>
<organism evidence="11 12">
    <name type="scientific">Photobacterium galatheae</name>
    <dbReference type="NCBI Taxonomy" id="1654360"/>
    <lineage>
        <taxon>Bacteria</taxon>
        <taxon>Pseudomonadati</taxon>
        <taxon>Pseudomonadota</taxon>
        <taxon>Gammaproteobacteria</taxon>
        <taxon>Vibrionales</taxon>
        <taxon>Vibrionaceae</taxon>
        <taxon>Photobacterium</taxon>
    </lineage>
</organism>
<dbReference type="Pfam" id="PF00512">
    <property type="entry name" value="HisKA"/>
    <property type="match status" value="1"/>
</dbReference>
<feature type="domain" description="Response regulatory" evidence="10">
    <location>
        <begin position="394"/>
        <end position="509"/>
    </location>
</feature>
<dbReference type="Pfam" id="PF00072">
    <property type="entry name" value="Response_reg"/>
    <property type="match status" value="1"/>
</dbReference>
<dbReference type="PROSITE" id="PS50110">
    <property type="entry name" value="RESPONSE_REGULATORY"/>
    <property type="match status" value="1"/>
</dbReference>
<dbReference type="CDD" id="cd17546">
    <property type="entry name" value="REC_hyHK_CKI1_RcsC-like"/>
    <property type="match status" value="1"/>
</dbReference>
<dbReference type="SMART" id="SM00388">
    <property type="entry name" value="HisKA"/>
    <property type="match status" value="1"/>
</dbReference>
<dbReference type="SUPFAM" id="SSF52172">
    <property type="entry name" value="CheY-like"/>
    <property type="match status" value="1"/>
</dbReference>
<dbReference type="Gene3D" id="3.30.565.10">
    <property type="entry name" value="Histidine kinase-like ATPase, C-terminal domain"/>
    <property type="match status" value="1"/>
</dbReference>
<evidence type="ECO:0000256" key="4">
    <source>
        <dbReference type="ARBA" id="ARBA00022679"/>
    </source>
</evidence>
<gene>
    <name evidence="11" type="ORF">EA58_12280</name>
</gene>
<keyword evidence="6" id="KW-0902">Two-component regulatory system</keyword>
<dbReference type="PANTHER" id="PTHR43047">
    <property type="entry name" value="TWO-COMPONENT HISTIDINE PROTEIN KINASE"/>
    <property type="match status" value="1"/>
</dbReference>
<dbReference type="SMART" id="SM00387">
    <property type="entry name" value="HATPase_c"/>
    <property type="match status" value="1"/>
</dbReference>
<dbReference type="Proteomes" id="UP000027192">
    <property type="component" value="Unassembled WGS sequence"/>
</dbReference>
<dbReference type="PRINTS" id="PR00344">
    <property type="entry name" value="BCTRLSENSOR"/>
</dbReference>
<feature type="modified residue" description="4-aspartylphosphate" evidence="7">
    <location>
        <position position="443"/>
    </location>
</feature>
<dbReference type="CDD" id="cd00082">
    <property type="entry name" value="HisKA"/>
    <property type="match status" value="1"/>
</dbReference>
<dbReference type="EC" id="2.7.13.3" evidence="2"/>
<dbReference type="InterPro" id="IPR011006">
    <property type="entry name" value="CheY-like_superfamily"/>
</dbReference>
<feature type="transmembrane region" description="Helical" evidence="8">
    <location>
        <begin position="99"/>
        <end position="120"/>
    </location>
</feature>
<dbReference type="SMART" id="SM00448">
    <property type="entry name" value="REC"/>
    <property type="match status" value="1"/>
</dbReference>
<dbReference type="SUPFAM" id="SSF55874">
    <property type="entry name" value="ATPase domain of HSP90 chaperone/DNA topoisomerase II/histidine kinase"/>
    <property type="match status" value="1"/>
</dbReference>
<name>A0A066RQF0_9GAMM</name>
<dbReference type="EMBL" id="JMIB01000023">
    <property type="protein sequence ID" value="KDM91336.1"/>
    <property type="molecule type" value="Genomic_DNA"/>
</dbReference>
<keyword evidence="8" id="KW-0812">Transmembrane</keyword>
<proteinExistence type="predicted"/>
<dbReference type="SUPFAM" id="SSF47384">
    <property type="entry name" value="Homodimeric domain of signal transducing histidine kinase"/>
    <property type="match status" value="1"/>
</dbReference>
<dbReference type="InterPro" id="IPR003594">
    <property type="entry name" value="HATPase_dom"/>
</dbReference>
<protein>
    <recommendedName>
        <fullName evidence="2">histidine kinase</fullName>
        <ecNumber evidence="2">2.7.13.3</ecNumber>
    </recommendedName>
</protein>
<evidence type="ECO:0000256" key="5">
    <source>
        <dbReference type="ARBA" id="ARBA00022777"/>
    </source>
</evidence>
<dbReference type="FunFam" id="3.30.565.10:FF:000010">
    <property type="entry name" value="Sensor histidine kinase RcsC"/>
    <property type="match status" value="1"/>
</dbReference>
<keyword evidence="8" id="KW-1133">Transmembrane helix</keyword>
<dbReference type="CDD" id="cd16922">
    <property type="entry name" value="HATPase_EvgS-ArcB-TorS-like"/>
    <property type="match status" value="1"/>
</dbReference>
<dbReference type="STRING" id="1654360.EA58_12280"/>
<comment type="caution">
    <text evidence="11">The sequence shown here is derived from an EMBL/GenBank/DDBJ whole genome shotgun (WGS) entry which is preliminary data.</text>
</comment>
<evidence type="ECO:0000313" key="12">
    <source>
        <dbReference type="Proteomes" id="UP000027192"/>
    </source>
</evidence>
<dbReference type="PROSITE" id="PS50109">
    <property type="entry name" value="HIS_KIN"/>
    <property type="match status" value="1"/>
</dbReference>
<dbReference type="AlphaFoldDB" id="A0A066RQF0"/>
<keyword evidence="5" id="KW-0418">Kinase</keyword>
<accession>A0A066RQF0</accession>
<dbReference type="InterPro" id="IPR004358">
    <property type="entry name" value="Sig_transdc_His_kin-like_C"/>
</dbReference>
<evidence type="ECO:0000259" key="9">
    <source>
        <dbReference type="PROSITE" id="PS50109"/>
    </source>
</evidence>
<evidence type="ECO:0000256" key="8">
    <source>
        <dbReference type="SAM" id="Phobius"/>
    </source>
</evidence>
<evidence type="ECO:0000256" key="6">
    <source>
        <dbReference type="ARBA" id="ARBA00023012"/>
    </source>
</evidence>
<keyword evidence="3 7" id="KW-0597">Phosphoprotein</keyword>
<dbReference type="InterPro" id="IPR003661">
    <property type="entry name" value="HisK_dim/P_dom"/>
</dbReference>
<dbReference type="Gene3D" id="3.40.50.2300">
    <property type="match status" value="1"/>
</dbReference>